<feature type="binding site" evidence="8">
    <location>
        <position position="6"/>
    </location>
    <ligand>
        <name>Mg(2+)</name>
        <dbReference type="ChEBI" id="CHEBI:18420"/>
    </ligand>
</feature>
<evidence type="ECO:0000256" key="3">
    <source>
        <dbReference type="ARBA" id="ARBA00022722"/>
    </source>
</evidence>
<accession>A0ABV3FWJ5</accession>
<evidence type="ECO:0000313" key="10">
    <source>
        <dbReference type="EMBL" id="MEV0709795.1"/>
    </source>
</evidence>
<sequence length="143" mass="15911">MTYLLDTNVLSELRKSSRSANPAVRAWIAARRPSELHLSVVTIMEIDIGVGRVERRDSVHGKRLRTWLEDTVLDAFSGRILPIDLAVARRAARLHVPDPRPERDAMIAATAGEHGMTVVTRNVNDFEPTGVTIIDPWEAAHAE</sequence>
<keyword evidence="3 8" id="KW-0540">Nuclease</keyword>
<evidence type="ECO:0000256" key="7">
    <source>
        <dbReference type="ARBA" id="ARBA00038093"/>
    </source>
</evidence>
<gene>
    <name evidence="8" type="primary">vapC</name>
    <name evidence="10" type="ORF">AB0I48_19705</name>
</gene>
<dbReference type="InterPro" id="IPR050556">
    <property type="entry name" value="Type_II_TA_system_RNase"/>
</dbReference>
<dbReference type="InterPro" id="IPR002716">
    <property type="entry name" value="PIN_dom"/>
</dbReference>
<evidence type="ECO:0000256" key="6">
    <source>
        <dbReference type="ARBA" id="ARBA00022842"/>
    </source>
</evidence>
<dbReference type="PANTHER" id="PTHR33653:SF1">
    <property type="entry name" value="RIBONUCLEASE VAPC2"/>
    <property type="match status" value="1"/>
</dbReference>
<dbReference type="SUPFAM" id="SSF88723">
    <property type="entry name" value="PIN domain-like"/>
    <property type="match status" value="1"/>
</dbReference>
<evidence type="ECO:0000259" key="9">
    <source>
        <dbReference type="Pfam" id="PF01850"/>
    </source>
</evidence>
<dbReference type="InterPro" id="IPR029060">
    <property type="entry name" value="PIN-like_dom_sf"/>
</dbReference>
<comment type="function">
    <text evidence="8">Toxic component of a toxin-antitoxin (TA) system. An RNase.</text>
</comment>
<evidence type="ECO:0000256" key="8">
    <source>
        <dbReference type="HAMAP-Rule" id="MF_00265"/>
    </source>
</evidence>
<dbReference type="CDD" id="cd18746">
    <property type="entry name" value="PIN_VapC4-5_FitB-like"/>
    <property type="match status" value="1"/>
</dbReference>
<dbReference type="Pfam" id="PF01850">
    <property type="entry name" value="PIN"/>
    <property type="match status" value="1"/>
</dbReference>
<feature type="binding site" evidence="8">
    <location>
        <position position="104"/>
    </location>
    <ligand>
        <name>Mg(2+)</name>
        <dbReference type="ChEBI" id="CHEBI:18420"/>
    </ligand>
</feature>
<feature type="domain" description="PIN" evidence="9">
    <location>
        <begin position="3"/>
        <end position="122"/>
    </location>
</feature>
<keyword evidence="2 8" id="KW-1277">Toxin-antitoxin system</keyword>
<evidence type="ECO:0000256" key="5">
    <source>
        <dbReference type="ARBA" id="ARBA00022801"/>
    </source>
</evidence>
<evidence type="ECO:0000256" key="2">
    <source>
        <dbReference type="ARBA" id="ARBA00022649"/>
    </source>
</evidence>
<proteinExistence type="inferred from homology"/>
<dbReference type="PANTHER" id="PTHR33653">
    <property type="entry name" value="RIBONUCLEASE VAPC2"/>
    <property type="match status" value="1"/>
</dbReference>
<dbReference type="Gene3D" id="3.40.50.1010">
    <property type="entry name" value="5'-nuclease"/>
    <property type="match status" value="1"/>
</dbReference>
<keyword evidence="5 8" id="KW-0378">Hydrolase</keyword>
<reference evidence="10 11" key="1">
    <citation type="submission" date="2024-06" db="EMBL/GenBank/DDBJ databases">
        <title>The Natural Products Discovery Center: Release of the First 8490 Sequenced Strains for Exploring Actinobacteria Biosynthetic Diversity.</title>
        <authorList>
            <person name="Kalkreuter E."/>
            <person name="Kautsar S.A."/>
            <person name="Yang D."/>
            <person name="Bader C.D."/>
            <person name="Teijaro C.N."/>
            <person name="Fluegel L."/>
            <person name="Davis C.M."/>
            <person name="Simpson J.R."/>
            <person name="Lauterbach L."/>
            <person name="Steele A.D."/>
            <person name="Gui C."/>
            <person name="Meng S."/>
            <person name="Li G."/>
            <person name="Viehrig K."/>
            <person name="Ye F."/>
            <person name="Su P."/>
            <person name="Kiefer A.F."/>
            <person name="Nichols A."/>
            <person name="Cepeda A.J."/>
            <person name="Yan W."/>
            <person name="Fan B."/>
            <person name="Jiang Y."/>
            <person name="Adhikari A."/>
            <person name="Zheng C.-J."/>
            <person name="Schuster L."/>
            <person name="Cowan T.M."/>
            <person name="Smanski M.J."/>
            <person name="Chevrette M.G."/>
            <person name="De Carvalho L.P.S."/>
            <person name="Shen B."/>
        </authorList>
    </citation>
    <scope>NUCLEOTIDE SEQUENCE [LARGE SCALE GENOMIC DNA]</scope>
    <source>
        <strain evidence="10 11">NPDC050403</strain>
    </source>
</reference>
<dbReference type="EMBL" id="JBFAKC010000008">
    <property type="protein sequence ID" value="MEV0709795.1"/>
    <property type="molecule type" value="Genomic_DNA"/>
</dbReference>
<keyword evidence="4 8" id="KW-0479">Metal-binding</keyword>
<comment type="cofactor">
    <cofactor evidence="1 8">
        <name>Mg(2+)</name>
        <dbReference type="ChEBI" id="CHEBI:18420"/>
    </cofactor>
</comment>
<keyword evidence="8" id="KW-0800">Toxin</keyword>
<organism evidence="10 11">
    <name type="scientific">Nocardia aurea</name>
    <dbReference type="NCBI Taxonomy" id="2144174"/>
    <lineage>
        <taxon>Bacteria</taxon>
        <taxon>Bacillati</taxon>
        <taxon>Actinomycetota</taxon>
        <taxon>Actinomycetes</taxon>
        <taxon>Mycobacteriales</taxon>
        <taxon>Nocardiaceae</taxon>
        <taxon>Nocardia</taxon>
    </lineage>
</organism>
<dbReference type="HAMAP" id="MF_00265">
    <property type="entry name" value="VapC_Nob1"/>
    <property type="match status" value="1"/>
</dbReference>
<keyword evidence="11" id="KW-1185">Reference proteome</keyword>
<dbReference type="RefSeq" id="WP_357785537.1">
    <property type="nucleotide sequence ID" value="NZ_JBFAKC010000008.1"/>
</dbReference>
<keyword evidence="6 8" id="KW-0460">Magnesium</keyword>
<evidence type="ECO:0000313" key="11">
    <source>
        <dbReference type="Proteomes" id="UP001551695"/>
    </source>
</evidence>
<name>A0ABV3FWJ5_9NOCA</name>
<evidence type="ECO:0000256" key="1">
    <source>
        <dbReference type="ARBA" id="ARBA00001946"/>
    </source>
</evidence>
<comment type="caution">
    <text evidence="10">The sequence shown here is derived from an EMBL/GenBank/DDBJ whole genome shotgun (WGS) entry which is preliminary data.</text>
</comment>
<dbReference type="EC" id="3.1.-.-" evidence="8"/>
<comment type="similarity">
    <text evidence="7 8">Belongs to the PINc/VapC protein family.</text>
</comment>
<dbReference type="Proteomes" id="UP001551695">
    <property type="component" value="Unassembled WGS sequence"/>
</dbReference>
<protein>
    <recommendedName>
        <fullName evidence="8">Ribonuclease VapC</fullName>
        <shortName evidence="8">RNase VapC</shortName>
        <ecNumber evidence="8">3.1.-.-</ecNumber>
    </recommendedName>
    <alternativeName>
        <fullName evidence="8">Toxin VapC</fullName>
    </alternativeName>
</protein>
<evidence type="ECO:0000256" key="4">
    <source>
        <dbReference type="ARBA" id="ARBA00022723"/>
    </source>
</evidence>
<dbReference type="InterPro" id="IPR022907">
    <property type="entry name" value="VapC_family"/>
</dbReference>